<dbReference type="PANTHER" id="PTHR33236">
    <property type="entry name" value="INTRAFLAGELLAR TRANSPORT PROTEIN 122 FAMILY PROTEIN-RELATED"/>
    <property type="match status" value="1"/>
</dbReference>
<comment type="caution">
    <text evidence="5">The sequence shown here is derived from an EMBL/GenBank/DDBJ whole genome shotgun (WGS) entry which is preliminary data.</text>
</comment>
<comment type="caution">
    <text evidence="2">Lacks conserved residue(s) required for the propagation of feature annotation.</text>
</comment>
<evidence type="ECO:0000256" key="3">
    <source>
        <dbReference type="SAM" id="MobiDB-lite"/>
    </source>
</evidence>
<evidence type="ECO:0000313" key="6">
    <source>
        <dbReference type="Proteomes" id="UP000499080"/>
    </source>
</evidence>
<dbReference type="Pfam" id="PF26080">
    <property type="entry name" value="CUB_animal"/>
    <property type="match status" value="1"/>
</dbReference>
<proteinExistence type="predicted"/>
<dbReference type="EMBL" id="BGPR01000038">
    <property type="protein sequence ID" value="GBL84650.1"/>
    <property type="molecule type" value="Genomic_DNA"/>
</dbReference>
<sequence>MPTRSSQWIFCVSTSVVLPHVLDGVASRLSVINSTLRLRSDRSVFTLVRFLNIPCSSPNGQLTGVCYSLSDCLRMQGTQIGTCASGFGVCCIFQRTCGATTNQNVTHFTNPGYPNPVSDSSDIACTLKLLRPNKLSICQVRLDFLDFSIANPTDGDCLDDRFNVQGTNINAPVPTLCGRNTGQHMYLDVDNTISPILLTVSTRGLGRRTWNIRVSYIECGSPSRAPSNCFQYYTGIQGRFSSFNFVQDEASAPNGGYLNNLNYAICFRKEVGRCSQTYIADSIDSFVLLNLNPNNSPTVGSGEAGLGIAECPHDYLRLEGDRYCGARLNPSTDRNPTTNAPVTDTSAGPFIARFRTNSENNAAGFNLQYTQNPCT</sequence>
<dbReference type="SUPFAM" id="SSF49854">
    <property type="entry name" value="Spermadhesin, CUB domain"/>
    <property type="match status" value="1"/>
</dbReference>
<evidence type="ECO:0000313" key="5">
    <source>
        <dbReference type="EMBL" id="GBL84650.1"/>
    </source>
</evidence>
<accession>A0A4Y2AXR3</accession>
<dbReference type="PROSITE" id="PS01180">
    <property type="entry name" value="CUB"/>
    <property type="match status" value="1"/>
</dbReference>
<dbReference type="InterPro" id="IPR035914">
    <property type="entry name" value="Sperma_CUB_dom_sf"/>
</dbReference>
<evidence type="ECO:0000256" key="2">
    <source>
        <dbReference type="PROSITE-ProRule" id="PRU00059"/>
    </source>
</evidence>
<dbReference type="PANTHER" id="PTHR33236:SF11">
    <property type="entry name" value="CUB DOMAIN-CONTAINING PROTEIN"/>
    <property type="match status" value="1"/>
</dbReference>
<dbReference type="OrthoDB" id="6479909at2759"/>
<dbReference type="InterPro" id="IPR058698">
    <property type="entry name" value="CUB_metazoa"/>
</dbReference>
<name>A0A4Y2AXR3_ARAVE</name>
<dbReference type="Proteomes" id="UP000499080">
    <property type="component" value="Unassembled WGS sequence"/>
</dbReference>
<dbReference type="AlphaFoldDB" id="A0A4Y2AXR3"/>
<evidence type="ECO:0000259" key="4">
    <source>
        <dbReference type="PROSITE" id="PS01180"/>
    </source>
</evidence>
<dbReference type="SMART" id="SM00042">
    <property type="entry name" value="CUB"/>
    <property type="match status" value="1"/>
</dbReference>
<protein>
    <recommendedName>
        <fullName evidence="4">CUB domain-containing protein</fullName>
    </recommendedName>
</protein>
<evidence type="ECO:0000256" key="1">
    <source>
        <dbReference type="ARBA" id="ARBA00023157"/>
    </source>
</evidence>
<feature type="compositionally biased region" description="Polar residues" evidence="3">
    <location>
        <begin position="329"/>
        <end position="346"/>
    </location>
</feature>
<keyword evidence="6" id="KW-1185">Reference proteome</keyword>
<dbReference type="Gene3D" id="2.60.120.290">
    <property type="entry name" value="Spermadhesin, CUB domain"/>
    <property type="match status" value="2"/>
</dbReference>
<reference evidence="5 6" key="1">
    <citation type="journal article" date="2019" name="Sci. Rep.">
        <title>Orb-weaving spider Araneus ventricosus genome elucidates the spidroin gene catalogue.</title>
        <authorList>
            <person name="Kono N."/>
            <person name="Nakamura H."/>
            <person name="Ohtoshi R."/>
            <person name="Moran D.A.P."/>
            <person name="Shinohara A."/>
            <person name="Yoshida Y."/>
            <person name="Fujiwara M."/>
            <person name="Mori M."/>
            <person name="Tomita M."/>
            <person name="Arakawa K."/>
        </authorList>
    </citation>
    <scope>NUCLEOTIDE SEQUENCE [LARGE SCALE GENOMIC DNA]</scope>
</reference>
<feature type="domain" description="CUB" evidence="4">
    <location>
        <begin position="97"/>
        <end position="219"/>
    </location>
</feature>
<dbReference type="InterPro" id="IPR000859">
    <property type="entry name" value="CUB_dom"/>
</dbReference>
<feature type="region of interest" description="Disordered" evidence="3">
    <location>
        <begin position="327"/>
        <end position="346"/>
    </location>
</feature>
<keyword evidence="1" id="KW-1015">Disulfide bond</keyword>
<organism evidence="5 6">
    <name type="scientific">Araneus ventricosus</name>
    <name type="common">Orbweaver spider</name>
    <name type="synonym">Epeira ventricosa</name>
    <dbReference type="NCBI Taxonomy" id="182803"/>
    <lineage>
        <taxon>Eukaryota</taxon>
        <taxon>Metazoa</taxon>
        <taxon>Ecdysozoa</taxon>
        <taxon>Arthropoda</taxon>
        <taxon>Chelicerata</taxon>
        <taxon>Arachnida</taxon>
        <taxon>Araneae</taxon>
        <taxon>Araneomorphae</taxon>
        <taxon>Entelegynae</taxon>
        <taxon>Araneoidea</taxon>
        <taxon>Araneidae</taxon>
        <taxon>Araneus</taxon>
    </lineage>
</organism>
<gene>
    <name evidence="5" type="ORF">AVEN_191109_1</name>
</gene>